<reference evidence="1" key="1">
    <citation type="journal article" date="2023" name="Plant J.">
        <title>Genome sequences and population genomics provide insights into the demographic history, inbreeding, and mutation load of two 'living fossil' tree species of Dipteronia.</title>
        <authorList>
            <person name="Feng Y."/>
            <person name="Comes H.P."/>
            <person name="Chen J."/>
            <person name="Zhu S."/>
            <person name="Lu R."/>
            <person name="Zhang X."/>
            <person name="Li P."/>
            <person name="Qiu J."/>
            <person name="Olsen K.M."/>
            <person name="Qiu Y."/>
        </authorList>
    </citation>
    <scope>NUCLEOTIDE SEQUENCE</scope>
    <source>
        <strain evidence="1">KIB01</strain>
    </source>
</reference>
<keyword evidence="2" id="KW-1185">Reference proteome</keyword>
<sequence length="113" mass="13136">MVEEPSFYREYLTKEGKQMEFMSSCFKQFNNFPTNWLFSARFVHNVLLKEITIEVATENELIISLGGKKARFGQREFCLVTDLRFGKLSDIINMPYVANVDGIQKKNWPGEEG</sequence>
<accession>A0AAD9XQD4</accession>
<proteinExistence type="predicted"/>
<comment type="caution">
    <text evidence="1">The sequence shown here is derived from an EMBL/GenBank/DDBJ whole genome shotgun (WGS) entry which is preliminary data.</text>
</comment>
<evidence type="ECO:0000313" key="1">
    <source>
        <dbReference type="EMBL" id="KAK2663516.1"/>
    </source>
</evidence>
<evidence type="ECO:0000313" key="2">
    <source>
        <dbReference type="Proteomes" id="UP001280121"/>
    </source>
</evidence>
<dbReference type="EMBL" id="JANJYI010000001">
    <property type="protein sequence ID" value="KAK2663516.1"/>
    <property type="molecule type" value="Genomic_DNA"/>
</dbReference>
<dbReference type="PANTHER" id="PTHR48449:SF1">
    <property type="entry name" value="DUF1985 DOMAIN-CONTAINING PROTEIN"/>
    <property type="match status" value="1"/>
</dbReference>
<protein>
    <submittedName>
        <fullName evidence="1">Uncharacterized protein</fullName>
    </submittedName>
</protein>
<dbReference type="AlphaFoldDB" id="A0AAD9XQD4"/>
<organism evidence="1 2">
    <name type="scientific">Dipteronia dyeriana</name>
    <dbReference type="NCBI Taxonomy" id="168575"/>
    <lineage>
        <taxon>Eukaryota</taxon>
        <taxon>Viridiplantae</taxon>
        <taxon>Streptophyta</taxon>
        <taxon>Embryophyta</taxon>
        <taxon>Tracheophyta</taxon>
        <taxon>Spermatophyta</taxon>
        <taxon>Magnoliopsida</taxon>
        <taxon>eudicotyledons</taxon>
        <taxon>Gunneridae</taxon>
        <taxon>Pentapetalae</taxon>
        <taxon>rosids</taxon>
        <taxon>malvids</taxon>
        <taxon>Sapindales</taxon>
        <taxon>Sapindaceae</taxon>
        <taxon>Hippocastanoideae</taxon>
        <taxon>Acereae</taxon>
        <taxon>Dipteronia</taxon>
    </lineage>
</organism>
<dbReference type="PANTHER" id="PTHR48449">
    <property type="entry name" value="DUF1985 DOMAIN-CONTAINING PROTEIN"/>
    <property type="match status" value="1"/>
</dbReference>
<dbReference type="Proteomes" id="UP001280121">
    <property type="component" value="Unassembled WGS sequence"/>
</dbReference>
<name>A0AAD9XQD4_9ROSI</name>
<gene>
    <name evidence="1" type="ORF">Ddye_002090</name>
</gene>